<accession>A0A8C2M7D1</accession>
<dbReference type="CDD" id="cd02440">
    <property type="entry name" value="AdoMet_MTases"/>
    <property type="match status" value="1"/>
</dbReference>
<dbReference type="GO" id="GO:0031591">
    <property type="term" value="P:wybutosine biosynthetic process"/>
    <property type="evidence" value="ECO:0007669"/>
    <property type="project" value="TreeGrafter"/>
</dbReference>
<dbReference type="InterPro" id="IPR029063">
    <property type="entry name" value="SAM-dependent_MTases_sf"/>
</dbReference>
<evidence type="ECO:0000256" key="2">
    <source>
        <dbReference type="ARBA" id="ARBA00012265"/>
    </source>
</evidence>
<evidence type="ECO:0000256" key="9">
    <source>
        <dbReference type="ARBA" id="ARBA00049400"/>
    </source>
</evidence>
<evidence type="ECO:0000256" key="1">
    <source>
        <dbReference type="ARBA" id="ARBA00004797"/>
    </source>
</evidence>
<sequence>MEEIGAEPPAVVAVVTEPRFAQTYRDFLERRRLLDGRQRVRRLRDDAVALPLLAGAGAAPEQLLRELRERVAPGSSCSLQRLPSPSPSPSPSAEARGCSPAARLARELRLLLRERGLPWSLELQADLPRTWRRHGDLLLLGDRCFRAEPWRSLGSELWVAVASALGARRVARRGPVQPDGARTPSVTLLLGEHGWVEHRDNGIRYAFDVTRCMFSCGNVAEKLRVASLACAGEVVVDLYAGIGYFTLPFLVHAGAAFVHACEWNPHAALALRRNLQLNGVAHRCRVHLGDNRELPLRDAADRVNLGLLPSSEAGWPVACRVLRKDAGGILHIHQNVESFSGKSPQKGVPEDEPGAPPGDPLPAAARPEWRSWAASAGARIAALLQQVHGKQWSTRVLRVHPVKSYAPHVDHLVLDLECRPLL</sequence>
<protein>
    <recommendedName>
        <fullName evidence="3">tRNA wybutosine-synthesizing protein 2 homolog</fullName>
        <ecNumber evidence="2">2.5.1.114</ecNumber>
    </recommendedName>
    <alternativeName>
        <fullName evidence="7">tRNA(Phe) (4-demethylwyosine(37)-C(7)) aminocarboxypropyltransferase</fullName>
    </alternativeName>
</protein>
<dbReference type="FunFam" id="3.30.300.110:FF:000002">
    <property type="entry name" value="tRNA wybutosine-synthesizing protein 2 homolog"/>
    <property type="match status" value="1"/>
</dbReference>
<name>A0A8C2M7D1_CRIGR</name>
<dbReference type="InterPro" id="IPR030382">
    <property type="entry name" value="MeTrfase_TRM5/TYW2"/>
</dbReference>
<evidence type="ECO:0000256" key="5">
    <source>
        <dbReference type="ARBA" id="ARBA00022691"/>
    </source>
</evidence>
<dbReference type="AlphaFoldDB" id="A0A8C2M7D1"/>
<dbReference type="Gene3D" id="3.40.50.150">
    <property type="entry name" value="Vaccinia Virus protein VP39"/>
    <property type="match status" value="1"/>
</dbReference>
<feature type="domain" description="SAM-dependent methyltransferase TRM5/TYW2-type" evidence="11">
    <location>
        <begin position="131"/>
        <end position="420"/>
    </location>
</feature>
<comment type="catalytic activity">
    <reaction evidence="9">
        <text>4-demethylwyosine(37) in tRNA(Phe) + S-adenosyl-L-methionine = 4-demethyl-7-[(3S)-3-amino-3-carboxypropyl]wyosine(37) in tRNA(Phe) + S-methyl-5'-thioadenosine + H(+)</text>
        <dbReference type="Rhea" id="RHEA:36355"/>
        <dbReference type="Rhea" id="RHEA-COMP:10164"/>
        <dbReference type="Rhea" id="RHEA-COMP:10378"/>
        <dbReference type="ChEBI" id="CHEBI:15378"/>
        <dbReference type="ChEBI" id="CHEBI:17509"/>
        <dbReference type="ChEBI" id="CHEBI:59789"/>
        <dbReference type="ChEBI" id="CHEBI:64315"/>
        <dbReference type="ChEBI" id="CHEBI:73550"/>
        <dbReference type="EC" id="2.5.1.114"/>
    </reaction>
</comment>
<dbReference type="Proteomes" id="UP000694386">
    <property type="component" value="Unplaced"/>
</dbReference>
<dbReference type="PROSITE" id="PS51684">
    <property type="entry name" value="SAM_MT_TRM5_TYW2"/>
    <property type="match status" value="1"/>
</dbReference>
<evidence type="ECO:0000256" key="4">
    <source>
        <dbReference type="ARBA" id="ARBA00022679"/>
    </source>
</evidence>
<evidence type="ECO:0000256" key="10">
    <source>
        <dbReference type="SAM" id="MobiDB-lite"/>
    </source>
</evidence>
<dbReference type="FunFam" id="3.40.50.150:FF:000201">
    <property type="entry name" value="tRNA wybutosine-synthesizing protein 2 homolog"/>
    <property type="match status" value="1"/>
</dbReference>
<dbReference type="GO" id="GO:0005737">
    <property type="term" value="C:cytoplasm"/>
    <property type="evidence" value="ECO:0007669"/>
    <property type="project" value="TreeGrafter"/>
</dbReference>
<dbReference type="PANTHER" id="PTHR23245">
    <property type="entry name" value="TRNA METHYLTRANSFERASE"/>
    <property type="match status" value="1"/>
</dbReference>
<organism evidence="12 13">
    <name type="scientific">Cricetulus griseus</name>
    <name type="common">Chinese hamster</name>
    <name type="synonym">Cricetulus barabensis griseus</name>
    <dbReference type="NCBI Taxonomy" id="10029"/>
    <lineage>
        <taxon>Eukaryota</taxon>
        <taxon>Metazoa</taxon>
        <taxon>Chordata</taxon>
        <taxon>Craniata</taxon>
        <taxon>Vertebrata</taxon>
        <taxon>Euteleostomi</taxon>
        <taxon>Mammalia</taxon>
        <taxon>Eutheria</taxon>
        <taxon>Euarchontoglires</taxon>
        <taxon>Glires</taxon>
        <taxon>Rodentia</taxon>
        <taxon>Myomorpha</taxon>
        <taxon>Muroidea</taxon>
        <taxon>Cricetidae</taxon>
        <taxon>Cricetinae</taxon>
        <taxon>Cricetulus</taxon>
    </lineage>
</organism>
<keyword evidence="4" id="KW-0808">Transferase</keyword>
<proteinExistence type="predicted"/>
<evidence type="ECO:0000259" key="11">
    <source>
        <dbReference type="PROSITE" id="PS51684"/>
    </source>
</evidence>
<evidence type="ECO:0000256" key="6">
    <source>
        <dbReference type="ARBA" id="ARBA00022694"/>
    </source>
</evidence>
<dbReference type="Pfam" id="PF02475">
    <property type="entry name" value="TRM5-TYW2_MTfase"/>
    <property type="match status" value="1"/>
</dbReference>
<comment type="function">
    <text evidence="8">S-adenosyl-L-methionine-dependent transferase that acts as a component of the wybutosine biosynthesis pathway. Wybutosine is a hyper modified guanosine with a tricyclic base found at the 3'-position adjacent to the anticodon of eukaryotic phenylalanine tRNA. Catalyzes the transfer of the alpha-amino-alpha-carboxypropyl (acp) group from S-adenosyl-L-methionine to the C-7 position of 4-demethylwyosine (imG-14) to produce wybutosine-86.</text>
</comment>
<feature type="region of interest" description="Disordered" evidence="10">
    <location>
        <begin position="75"/>
        <end position="98"/>
    </location>
</feature>
<evidence type="ECO:0000256" key="8">
    <source>
        <dbReference type="ARBA" id="ARBA00037786"/>
    </source>
</evidence>
<dbReference type="InterPro" id="IPR056744">
    <property type="entry name" value="TRM5/TYW2-like_N"/>
</dbReference>
<reference evidence="12" key="2">
    <citation type="submission" date="2025-09" db="UniProtKB">
        <authorList>
            <consortium name="Ensembl"/>
        </authorList>
    </citation>
    <scope>IDENTIFICATION</scope>
</reference>
<dbReference type="GO" id="GO:0102522">
    <property type="term" value="F:tRNA 4-demethylwyosine alpha-amino-alpha-carboxypropyltransferase activity"/>
    <property type="evidence" value="ECO:0007669"/>
    <property type="project" value="UniProtKB-EC"/>
</dbReference>
<reference evidence="12" key="1">
    <citation type="submission" date="2025-08" db="UniProtKB">
        <authorList>
            <consortium name="Ensembl"/>
        </authorList>
    </citation>
    <scope>IDENTIFICATION</scope>
</reference>
<dbReference type="EC" id="2.5.1.114" evidence="2"/>
<dbReference type="GO" id="GO:0030488">
    <property type="term" value="P:tRNA methylation"/>
    <property type="evidence" value="ECO:0007669"/>
    <property type="project" value="TreeGrafter"/>
</dbReference>
<dbReference type="Ensembl" id="ENSCGRT00001018031.1">
    <property type="protein sequence ID" value="ENSCGRP00001013794.1"/>
    <property type="gene ID" value="ENSCGRG00001014834.1"/>
</dbReference>
<dbReference type="Pfam" id="PF25132">
    <property type="entry name" value="TYW2_N"/>
    <property type="match status" value="1"/>
</dbReference>
<comment type="pathway">
    <text evidence="1">tRNA modification; wybutosine-tRNA(Phe) biosynthesis.</text>
</comment>
<dbReference type="InterPro" id="IPR056743">
    <property type="entry name" value="TRM5-TYW2-like_MTfase"/>
</dbReference>
<dbReference type="SUPFAM" id="SSF53335">
    <property type="entry name" value="S-adenosyl-L-methionine-dependent methyltransferases"/>
    <property type="match status" value="1"/>
</dbReference>
<keyword evidence="5" id="KW-0949">S-adenosyl-L-methionine</keyword>
<evidence type="ECO:0000313" key="12">
    <source>
        <dbReference type="Ensembl" id="ENSCGRP00001013794.1"/>
    </source>
</evidence>
<feature type="region of interest" description="Disordered" evidence="10">
    <location>
        <begin position="339"/>
        <end position="365"/>
    </location>
</feature>
<evidence type="ECO:0000256" key="7">
    <source>
        <dbReference type="ARBA" id="ARBA00031315"/>
    </source>
</evidence>
<dbReference type="Pfam" id="PF25133">
    <property type="entry name" value="TYW2_N_2"/>
    <property type="match status" value="1"/>
</dbReference>
<dbReference type="PANTHER" id="PTHR23245:SF25">
    <property type="entry name" value="TRNA WYBUTOSINE-SYNTHESIZING PROTEIN 2 HOMOLOG"/>
    <property type="match status" value="1"/>
</dbReference>
<dbReference type="GO" id="GO:0008175">
    <property type="term" value="F:tRNA methyltransferase activity"/>
    <property type="evidence" value="ECO:0007669"/>
    <property type="project" value="TreeGrafter"/>
</dbReference>
<dbReference type="InterPro" id="IPR056745">
    <property type="entry name" value="TYW2_N"/>
</dbReference>
<evidence type="ECO:0000256" key="3">
    <source>
        <dbReference type="ARBA" id="ARBA00017179"/>
    </source>
</evidence>
<dbReference type="Gene3D" id="3.30.300.110">
    <property type="entry name" value="Met-10+ protein-like domains"/>
    <property type="match status" value="1"/>
</dbReference>
<evidence type="ECO:0000313" key="13">
    <source>
        <dbReference type="Proteomes" id="UP000694386"/>
    </source>
</evidence>
<keyword evidence="6" id="KW-0819">tRNA processing</keyword>